<organism evidence="2 3">
    <name type="scientific">Rhodovulum steppense</name>
    <dbReference type="NCBI Taxonomy" id="540251"/>
    <lineage>
        <taxon>Bacteria</taxon>
        <taxon>Pseudomonadati</taxon>
        <taxon>Pseudomonadota</taxon>
        <taxon>Alphaproteobacteria</taxon>
        <taxon>Rhodobacterales</taxon>
        <taxon>Paracoccaceae</taxon>
        <taxon>Rhodovulum</taxon>
    </lineage>
</organism>
<feature type="compositionally biased region" description="Basic and acidic residues" evidence="1">
    <location>
        <begin position="1"/>
        <end position="24"/>
    </location>
</feature>
<proteinExistence type="predicted"/>
<evidence type="ECO:0000313" key="2">
    <source>
        <dbReference type="EMBL" id="TCM75873.1"/>
    </source>
</evidence>
<feature type="region of interest" description="Disordered" evidence="1">
    <location>
        <begin position="1"/>
        <end position="45"/>
    </location>
</feature>
<dbReference type="Proteomes" id="UP000295277">
    <property type="component" value="Unassembled WGS sequence"/>
</dbReference>
<keyword evidence="3" id="KW-1185">Reference proteome</keyword>
<dbReference type="AlphaFoldDB" id="A0A4R1YHV3"/>
<accession>A0A4R1YHV3</accession>
<name>A0A4R1YHV3_9RHOB</name>
<reference evidence="2 3" key="1">
    <citation type="submission" date="2019-03" db="EMBL/GenBank/DDBJ databases">
        <title>Genomic Encyclopedia of Type Strains, Phase IV (KMG-IV): sequencing the most valuable type-strain genomes for metagenomic binning, comparative biology and taxonomic classification.</title>
        <authorList>
            <person name="Goeker M."/>
        </authorList>
    </citation>
    <scope>NUCLEOTIDE SEQUENCE [LARGE SCALE GENOMIC DNA]</scope>
    <source>
        <strain evidence="2 3">DSM 21153</strain>
    </source>
</reference>
<comment type="caution">
    <text evidence="2">The sequence shown here is derived from an EMBL/GenBank/DDBJ whole genome shotgun (WGS) entry which is preliminary data.</text>
</comment>
<feature type="non-terminal residue" evidence="2">
    <location>
        <position position="1"/>
    </location>
</feature>
<evidence type="ECO:0000313" key="3">
    <source>
        <dbReference type="Proteomes" id="UP000295277"/>
    </source>
</evidence>
<gene>
    <name evidence="2" type="ORF">EV216_1361</name>
</gene>
<sequence>ERSLTRVSHAKPDTRPAHENDARRSGARPQPTAQVFGKRRIHPRA</sequence>
<dbReference type="EMBL" id="SLVM01000036">
    <property type="protein sequence ID" value="TCM75873.1"/>
    <property type="molecule type" value="Genomic_DNA"/>
</dbReference>
<evidence type="ECO:0000256" key="1">
    <source>
        <dbReference type="SAM" id="MobiDB-lite"/>
    </source>
</evidence>
<protein>
    <submittedName>
        <fullName evidence="2">Uncharacterized protein</fullName>
    </submittedName>
</protein>